<protein>
    <submittedName>
        <fullName evidence="1">Uncharacterized protein</fullName>
    </submittedName>
</protein>
<evidence type="ECO:0000313" key="2">
    <source>
        <dbReference type="Proteomes" id="UP000315289"/>
    </source>
</evidence>
<sequence length="42" mass="4883">MLSWVLGDTNMDKTIKVDKTIIEITAYRLARNDLLFGYSFTK</sequence>
<evidence type="ECO:0000313" key="1">
    <source>
        <dbReference type="EMBL" id="TVP41803.1"/>
    </source>
</evidence>
<dbReference type="AlphaFoldDB" id="A0A557SYY2"/>
<organism evidence="1 2">
    <name type="scientific">Candidatus Nitrosocosmicus arcticus</name>
    <dbReference type="NCBI Taxonomy" id="2035267"/>
    <lineage>
        <taxon>Archaea</taxon>
        <taxon>Nitrososphaerota</taxon>
        <taxon>Nitrososphaeria</taxon>
        <taxon>Nitrososphaerales</taxon>
        <taxon>Nitrososphaeraceae</taxon>
        <taxon>Candidatus Nitrosocosmicus</taxon>
    </lineage>
</organism>
<proteinExistence type="predicted"/>
<keyword evidence="2" id="KW-1185">Reference proteome</keyword>
<dbReference type="Proteomes" id="UP000315289">
    <property type="component" value="Unassembled WGS sequence"/>
</dbReference>
<reference evidence="1 2" key="1">
    <citation type="journal article" date="2019" name="Front. Microbiol.">
        <title>Ammonia Oxidation by the Arctic Terrestrial Thaumarchaeote Candidatus Nitrosocosmicus arcticus Is Stimulated by Increasing Temperatures.</title>
        <authorList>
            <person name="Alves R.J.E."/>
            <person name="Kerou M."/>
            <person name="Zappe A."/>
            <person name="Bittner R."/>
            <person name="Abby S.S."/>
            <person name="Schmidt H.A."/>
            <person name="Pfeifer K."/>
            <person name="Schleper C."/>
        </authorList>
    </citation>
    <scope>NUCLEOTIDE SEQUENCE [LARGE SCALE GENOMIC DNA]</scope>
    <source>
        <strain evidence="1 2">Kfb</strain>
    </source>
</reference>
<dbReference type="EMBL" id="VOAH01000001">
    <property type="protein sequence ID" value="TVP41803.1"/>
    <property type="molecule type" value="Genomic_DNA"/>
</dbReference>
<comment type="caution">
    <text evidence="1">The sequence shown here is derived from an EMBL/GenBank/DDBJ whole genome shotgun (WGS) entry which is preliminary data.</text>
</comment>
<accession>A0A557SYY2</accession>
<gene>
    <name evidence="1" type="ORF">NARC_10209</name>
</gene>
<name>A0A557SYY2_9ARCH</name>